<evidence type="ECO:0000256" key="1">
    <source>
        <dbReference type="ARBA" id="ARBA00004496"/>
    </source>
</evidence>
<keyword evidence="12" id="KW-1185">Reference proteome</keyword>
<dbReference type="PANTHER" id="PTHR12302:SF2">
    <property type="entry name" value="STAPHYLOCOCCAL NUCLEASE DOMAIN-CONTAINING PROTEIN 1"/>
    <property type="match status" value="1"/>
</dbReference>
<evidence type="ECO:0000259" key="10">
    <source>
        <dbReference type="PROSITE" id="PS50830"/>
    </source>
</evidence>
<dbReference type="GO" id="GO:0003723">
    <property type="term" value="F:RNA binding"/>
    <property type="evidence" value="ECO:0007669"/>
    <property type="project" value="UniProtKB-UniRule"/>
</dbReference>
<dbReference type="PIRSF" id="PIRSF017179">
    <property type="entry name" value="RISC-Tudor-SN"/>
    <property type="match status" value="1"/>
</dbReference>
<evidence type="ECO:0000256" key="8">
    <source>
        <dbReference type="SAM" id="MobiDB-lite"/>
    </source>
</evidence>
<dbReference type="SUPFAM" id="SSF63748">
    <property type="entry name" value="Tudor/PWWP/MBT"/>
    <property type="match status" value="1"/>
</dbReference>
<dbReference type="GO" id="GO:0031332">
    <property type="term" value="C:RNAi effector complex"/>
    <property type="evidence" value="ECO:0007669"/>
    <property type="project" value="InterPro"/>
</dbReference>
<feature type="domain" description="Tudor" evidence="9">
    <location>
        <begin position="712"/>
        <end position="772"/>
    </location>
</feature>
<sequence>MAGLSPQDILPGYLQARVKSALSGDTVILTKLDNPKQERTLSFAFVSAPRLKKEGDEQFAFDSRDYLRKLLVGRTILFKPLYTIPTTKREYGILVVPKGPQFPERTVADGWVKLRDDAGRKDESEEATRLLERLQVAEARAKADEKGVWQEKGGRVECDYEIPGDVKAFVEKYRGNPLDGLVERVVTGDRLIVRLLLSPTHHVQSMLLVAGVKAPSTKRLNTSDGKEQAAEPFGEEAQGFVELRILQRNIVVDLLGVSPQGQLVGTVKHPTQGSIAPHILKAGLARCTDFHSTLLGSEMGVLRQAEKEARDKKLGVFHAHTAKANAAGEADATVSRILSADTIFLRNKAGVEKRISLSSVRQPKPSDPKQAPWGAEAREFLRKKLIGKHVKCKIDGKRAATEGYEEREMATVTATGKNVALLLVENGFASVIRHRHDDPDRSPVYDDLLQAEQQAQEQQKGMWSTKSAPPKKFVDYSESLEKAKRQLALLSRQKKVPAIVDYVKSASRFTVLIPREDSKITFVLSGIRAPRSARNATEKSEPFGQEAHDFANKRCLQRDVEIDVEDVDKVGGFIGSLYINRENFAKVLVEEGLASVHAYSAEKSGNAAELFAAEKRAKEQRKGLWQNWDPSQDAEDDAVAGAQSTNGSGAANGNGESSARRKEDYRDVIITHIDESGHLKLQQIGSGTAALDSLMSSFRAFHLSSQSKLPGPPKAGDVLAAKFSADGSWYRAKVRRNDREKQTAEVVYLDYGNSELVPWSALRPLGKDDFTLARLKPQATDATLSFVQLPGAPEYLRDCIAWLADATDGRTLVAAVDHVDVGTGALSVTLFDPERSQTVEESLNAELVSEGWALVPRKMRAWEMADKEVVEQVRQKEVQAKKDRKGVWEYGDISADD</sequence>
<feature type="domain" description="TNase-like" evidence="10">
    <location>
        <begin position="494"/>
        <end position="627"/>
    </location>
</feature>
<dbReference type="InterPro" id="IPR016685">
    <property type="entry name" value="Silence_cplx_Nase-comp_TudorSN"/>
</dbReference>
<dbReference type="SUPFAM" id="SSF50199">
    <property type="entry name" value="Staphylococcal nuclease"/>
    <property type="match status" value="5"/>
</dbReference>
<dbReference type="FunFam" id="2.40.50.90:FF:000010">
    <property type="entry name" value="Ribonuclease"/>
    <property type="match status" value="1"/>
</dbReference>
<proteinExistence type="predicted"/>
<dbReference type="OrthoDB" id="10023235at2759"/>
<keyword evidence="6" id="KW-0677">Repeat</keyword>
<dbReference type="FunFam" id="2.40.50.90:FF:000019">
    <property type="entry name" value="Transcription factor (Snd1/p100), putative"/>
    <property type="match status" value="1"/>
</dbReference>
<dbReference type="AlphaFoldDB" id="A0A6A6UNN0"/>
<evidence type="ECO:0000256" key="5">
    <source>
        <dbReference type="ARBA" id="ARBA00022553"/>
    </source>
</evidence>
<feature type="compositionally biased region" description="Low complexity" evidence="8">
    <location>
        <begin position="640"/>
        <end position="657"/>
    </location>
</feature>
<dbReference type="EMBL" id="MU004231">
    <property type="protein sequence ID" value="KAF2673895.1"/>
    <property type="molecule type" value="Genomic_DNA"/>
</dbReference>
<keyword evidence="4 7" id="KW-0963">Cytoplasm</keyword>
<feature type="region of interest" description="Disordered" evidence="8">
    <location>
        <begin position="621"/>
        <end position="661"/>
    </location>
</feature>
<dbReference type="Pfam" id="PF00567">
    <property type="entry name" value="TUDOR"/>
    <property type="match status" value="1"/>
</dbReference>
<dbReference type="Gene3D" id="2.40.50.90">
    <property type="match status" value="5"/>
</dbReference>
<evidence type="ECO:0000259" key="9">
    <source>
        <dbReference type="PROSITE" id="PS50304"/>
    </source>
</evidence>
<dbReference type="PROSITE" id="PS50830">
    <property type="entry name" value="TNASE_3"/>
    <property type="match status" value="4"/>
</dbReference>
<dbReference type="InterPro" id="IPR035437">
    <property type="entry name" value="SNase_OB-fold_sf"/>
</dbReference>
<dbReference type="InterPro" id="IPR002999">
    <property type="entry name" value="Tudor"/>
</dbReference>
<dbReference type="InterPro" id="IPR016071">
    <property type="entry name" value="Staphylococal_nuclease_OB-fold"/>
</dbReference>
<evidence type="ECO:0000256" key="4">
    <source>
        <dbReference type="ARBA" id="ARBA00022490"/>
    </source>
</evidence>
<protein>
    <recommendedName>
        <fullName evidence="2">Probable endonuclease LCL3</fullName>
    </recommendedName>
    <alternativeName>
        <fullName evidence="3">Probable endonuclease lcl3</fullName>
    </alternativeName>
</protein>
<feature type="domain" description="TNase-like" evidence="10">
    <location>
        <begin position="12"/>
        <end position="151"/>
    </location>
</feature>
<organism evidence="11 12">
    <name type="scientific">Microthyrium microscopicum</name>
    <dbReference type="NCBI Taxonomy" id="703497"/>
    <lineage>
        <taxon>Eukaryota</taxon>
        <taxon>Fungi</taxon>
        <taxon>Dikarya</taxon>
        <taxon>Ascomycota</taxon>
        <taxon>Pezizomycotina</taxon>
        <taxon>Dothideomycetes</taxon>
        <taxon>Dothideomycetes incertae sedis</taxon>
        <taxon>Microthyriales</taxon>
        <taxon>Microthyriaceae</taxon>
        <taxon>Microthyrium</taxon>
    </lineage>
</organism>
<dbReference type="CDD" id="cd00175">
    <property type="entry name" value="SNc"/>
    <property type="match status" value="1"/>
</dbReference>
<dbReference type="GO" id="GO:0005829">
    <property type="term" value="C:cytosol"/>
    <property type="evidence" value="ECO:0007669"/>
    <property type="project" value="UniProtKB-UniRule"/>
</dbReference>
<comment type="subcellular location">
    <subcellularLocation>
        <location evidence="1 7">Cytoplasm</location>
    </subcellularLocation>
</comment>
<evidence type="ECO:0000256" key="3">
    <source>
        <dbReference type="ARBA" id="ARBA00014651"/>
    </source>
</evidence>
<keyword evidence="5" id="KW-0597">Phosphoprotein</keyword>
<dbReference type="Pfam" id="PF00565">
    <property type="entry name" value="SNase"/>
    <property type="match status" value="3"/>
</dbReference>
<dbReference type="GO" id="GO:0031047">
    <property type="term" value="P:regulatory ncRNA-mediated gene silencing"/>
    <property type="evidence" value="ECO:0007669"/>
    <property type="project" value="UniProtKB-UniRule"/>
</dbReference>
<dbReference type="PROSITE" id="PS50304">
    <property type="entry name" value="TUDOR"/>
    <property type="match status" value="1"/>
</dbReference>
<evidence type="ECO:0000256" key="7">
    <source>
        <dbReference type="PIRNR" id="PIRNR017179"/>
    </source>
</evidence>
<evidence type="ECO:0000256" key="2">
    <source>
        <dbReference type="ARBA" id="ARBA00013404"/>
    </source>
</evidence>
<name>A0A6A6UNN0_9PEZI</name>
<dbReference type="GO" id="GO:0006402">
    <property type="term" value="P:mRNA catabolic process"/>
    <property type="evidence" value="ECO:0007669"/>
    <property type="project" value="UniProtKB-UniRule"/>
</dbReference>
<evidence type="ECO:0000313" key="11">
    <source>
        <dbReference type="EMBL" id="KAF2673895.1"/>
    </source>
</evidence>
<evidence type="ECO:0000313" key="12">
    <source>
        <dbReference type="Proteomes" id="UP000799302"/>
    </source>
</evidence>
<dbReference type="GO" id="GO:0005634">
    <property type="term" value="C:nucleus"/>
    <property type="evidence" value="ECO:0007669"/>
    <property type="project" value="TreeGrafter"/>
</dbReference>
<dbReference type="FunFam" id="2.40.50.90:FF:000001">
    <property type="entry name" value="Staphylococcal nuclease domain-containing protein"/>
    <property type="match status" value="1"/>
</dbReference>
<dbReference type="FunFam" id="2.30.30.140:FF:000018">
    <property type="entry name" value="Serine/threonine-protein kinase 31"/>
    <property type="match status" value="1"/>
</dbReference>
<evidence type="ECO:0000256" key="6">
    <source>
        <dbReference type="ARBA" id="ARBA00022737"/>
    </source>
</evidence>
<dbReference type="PANTHER" id="PTHR12302">
    <property type="entry name" value="EBNA2 BINDING PROTEIN P100"/>
    <property type="match status" value="1"/>
</dbReference>
<feature type="domain" description="TNase-like" evidence="10">
    <location>
        <begin position="176"/>
        <end position="319"/>
    </location>
</feature>
<dbReference type="SMART" id="SM00333">
    <property type="entry name" value="TUDOR"/>
    <property type="match status" value="1"/>
</dbReference>
<accession>A0A6A6UNN0</accession>
<dbReference type="FunFam" id="2.40.50.90:FF:000030">
    <property type="entry name" value="Transcription factor (Snd1/p100), putative"/>
    <property type="match status" value="1"/>
</dbReference>
<gene>
    <name evidence="11" type="ORF">BT63DRAFT_383949</name>
</gene>
<reference evidence="11" key="1">
    <citation type="journal article" date="2020" name="Stud. Mycol.">
        <title>101 Dothideomycetes genomes: a test case for predicting lifestyles and emergence of pathogens.</title>
        <authorList>
            <person name="Haridas S."/>
            <person name="Albert R."/>
            <person name="Binder M."/>
            <person name="Bloem J."/>
            <person name="Labutti K."/>
            <person name="Salamov A."/>
            <person name="Andreopoulos B."/>
            <person name="Baker S."/>
            <person name="Barry K."/>
            <person name="Bills G."/>
            <person name="Bluhm B."/>
            <person name="Cannon C."/>
            <person name="Castanera R."/>
            <person name="Culley D."/>
            <person name="Daum C."/>
            <person name="Ezra D."/>
            <person name="Gonzalez J."/>
            <person name="Henrissat B."/>
            <person name="Kuo A."/>
            <person name="Liang C."/>
            <person name="Lipzen A."/>
            <person name="Lutzoni F."/>
            <person name="Magnuson J."/>
            <person name="Mondo S."/>
            <person name="Nolan M."/>
            <person name="Ohm R."/>
            <person name="Pangilinan J."/>
            <person name="Park H.-J."/>
            <person name="Ramirez L."/>
            <person name="Alfaro M."/>
            <person name="Sun H."/>
            <person name="Tritt A."/>
            <person name="Yoshinaga Y."/>
            <person name="Zwiers L.-H."/>
            <person name="Turgeon B."/>
            <person name="Goodwin S."/>
            <person name="Spatafora J."/>
            <person name="Crous P."/>
            <person name="Grigoriev I."/>
        </authorList>
    </citation>
    <scope>NUCLEOTIDE SEQUENCE</scope>
    <source>
        <strain evidence="11">CBS 115976</strain>
    </source>
</reference>
<dbReference type="SMART" id="SM00318">
    <property type="entry name" value="SNc"/>
    <property type="match status" value="4"/>
</dbReference>
<dbReference type="Proteomes" id="UP000799302">
    <property type="component" value="Unassembled WGS sequence"/>
</dbReference>
<feature type="domain" description="TNase-like" evidence="10">
    <location>
        <begin position="328"/>
        <end position="465"/>
    </location>
</feature>
<dbReference type="GO" id="GO:0004518">
    <property type="term" value="F:nuclease activity"/>
    <property type="evidence" value="ECO:0007669"/>
    <property type="project" value="TreeGrafter"/>
</dbReference>
<dbReference type="Gene3D" id="2.30.30.140">
    <property type="match status" value="1"/>
</dbReference>